<evidence type="ECO:0000259" key="11">
    <source>
        <dbReference type="PROSITE" id="PS00300"/>
    </source>
</evidence>
<dbReference type="Pfam" id="PF02978">
    <property type="entry name" value="SRP_SPB"/>
    <property type="match status" value="1"/>
</dbReference>
<keyword evidence="2 10" id="KW-0963">Cytoplasm</keyword>
<feature type="binding site" evidence="10">
    <location>
        <begin position="182"/>
        <end position="186"/>
    </location>
    <ligand>
        <name>GTP</name>
        <dbReference type="ChEBI" id="CHEBI:37565"/>
    </ligand>
</feature>
<evidence type="ECO:0000256" key="4">
    <source>
        <dbReference type="ARBA" id="ARBA00022801"/>
    </source>
</evidence>
<dbReference type="SUPFAM" id="SSF47364">
    <property type="entry name" value="Domain of the SRP/SRP receptor G-proteins"/>
    <property type="match status" value="1"/>
</dbReference>
<dbReference type="InterPro" id="IPR022941">
    <property type="entry name" value="SRP54"/>
</dbReference>
<dbReference type="Proteomes" id="UP000031662">
    <property type="component" value="Chromosome"/>
</dbReference>
<comment type="similarity">
    <text evidence="1 10">Belongs to the GTP-binding SRP family. SRP54 subfamily.</text>
</comment>
<comment type="subunit">
    <text evidence="10">Part of the signal recognition particle protein translocation system, which is composed of SRP and FtsY.</text>
</comment>
<evidence type="ECO:0000256" key="1">
    <source>
        <dbReference type="ARBA" id="ARBA00005450"/>
    </source>
</evidence>
<feature type="domain" description="SRP54-type proteins GTP-binding" evidence="11">
    <location>
        <begin position="261"/>
        <end position="274"/>
    </location>
</feature>
<evidence type="ECO:0000256" key="6">
    <source>
        <dbReference type="ARBA" id="ARBA00023134"/>
    </source>
</evidence>
<evidence type="ECO:0000256" key="10">
    <source>
        <dbReference type="HAMAP-Rule" id="MF_00306"/>
    </source>
</evidence>
<dbReference type="SUPFAM" id="SSF47446">
    <property type="entry name" value="Signal peptide-binding domain"/>
    <property type="match status" value="1"/>
</dbReference>
<reference evidence="12 13" key="1">
    <citation type="submission" date="2013-11" db="EMBL/GenBank/DDBJ databases">
        <title>Estimation of Helicobacter pylori bacteriophage ecology using H. pylori isolates.</title>
        <authorList>
            <person name="Uchiyama J."/>
            <person name="Takemura-Uchiyama I."/>
            <person name="Ujihara T."/>
            <person name="Matsuzaki S."/>
        </authorList>
    </citation>
    <scope>NUCLEOTIDE SEQUENCE [LARGE SCALE GENOMIC DNA]</scope>
    <source>
        <strain evidence="12 13">NY40</strain>
    </source>
</reference>
<dbReference type="InterPro" id="IPR013822">
    <property type="entry name" value="Signal_recog_particl_SRP54_hlx"/>
</dbReference>
<keyword evidence="3 10" id="KW-0547">Nucleotide-binding</keyword>
<dbReference type="InterPro" id="IPR004780">
    <property type="entry name" value="SRP"/>
</dbReference>
<dbReference type="InterPro" id="IPR004125">
    <property type="entry name" value="Signal_recog_particle_SRP54_M"/>
</dbReference>
<dbReference type="SMART" id="SM00963">
    <property type="entry name" value="SRP54_N"/>
    <property type="match status" value="1"/>
</dbReference>
<dbReference type="GO" id="GO:0008312">
    <property type="term" value="F:7S RNA binding"/>
    <property type="evidence" value="ECO:0007669"/>
    <property type="project" value="InterPro"/>
</dbReference>
<sequence>MFQALSDGFKNALNKIRFQDDEKALDRALDELKKTLLKNDVHHKVARELLKKVESQTKLNGIGKQQFLDALEKSLLEILSTKGSSGFTFAQTPPTVVLMAGLQGSGKTTTTAKLAHYLKTKNKKVLLCACDLQRLAAVEQLKVLGEQVGVEVFHEENKSVKEIANNALKRAKEAQFDVLLVDSAGRLAIDKELMQELKEVKEVLSPHEVLYVADALSGQDGVKSANTFNEEIGVSGVVLSKFDSDSKGGIALGITYQLGLPLRFIGSGEKIPDLDVFVPERIVRRLMGAGDIISLAEKTASVLNPNEAKDLSKKLKKGQFTFNDFLNQIEKVKKLGSMSSLISMIPGLGNMASALKDTDLESSLEVKKIKAMVNSMTKKERENPEILNGSRRKRIALGSGLEVSEINRIIKRFDQASKMAKRLTNKKGISDLMNLMSQAKNQTPPKMR</sequence>
<name>A0A060PSG0_HELPX</name>
<dbReference type="RefSeq" id="WP_041049668.1">
    <property type="nucleotide sequence ID" value="NZ_AP014523.1"/>
</dbReference>
<dbReference type="GO" id="GO:0005525">
    <property type="term" value="F:GTP binding"/>
    <property type="evidence" value="ECO:0007669"/>
    <property type="project" value="UniProtKB-UniRule"/>
</dbReference>
<dbReference type="HAMAP" id="MF_00306">
    <property type="entry name" value="SRP54"/>
    <property type="match status" value="1"/>
</dbReference>
<dbReference type="EMBL" id="AP014523">
    <property type="protein sequence ID" value="BAO97163.1"/>
    <property type="molecule type" value="Genomic_DNA"/>
</dbReference>
<dbReference type="InterPro" id="IPR000897">
    <property type="entry name" value="SRP54_GTPase_dom"/>
</dbReference>
<evidence type="ECO:0000256" key="5">
    <source>
        <dbReference type="ARBA" id="ARBA00022884"/>
    </source>
</evidence>
<dbReference type="SMART" id="SM00962">
    <property type="entry name" value="SRP54"/>
    <property type="match status" value="1"/>
</dbReference>
<evidence type="ECO:0000256" key="2">
    <source>
        <dbReference type="ARBA" id="ARBA00022490"/>
    </source>
</evidence>
<comment type="catalytic activity">
    <reaction evidence="9 10">
        <text>GTP + H2O = GDP + phosphate + H(+)</text>
        <dbReference type="Rhea" id="RHEA:19669"/>
        <dbReference type="ChEBI" id="CHEBI:15377"/>
        <dbReference type="ChEBI" id="CHEBI:15378"/>
        <dbReference type="ChEBI" id="CHEBI:37565"/>
        <dbReference type="ChEBI" id="CHEBI:43474"/>
        <dbReference type="ChEBI" id="CHEBI:58189"/>
        <dbReference type="EC" id="3.6.5.4"/>
    </reaction>
</comment>
<dbReference type="PANTHER" id="PTHR11564:SF5">
    <property type="entry name" value="SIGNAL RECOGNITION PARTICLE SUBUNIT SRP54"/>
    <property type="match status" value="1"/>
</dbReference>
<dbReference type="Pfam" id="PF00448">
    <property type="entry name" value="SRP54"/>
    <property type="match status" value="1"/>
</dbReference>
<evidence type="ECO:0000256" key="3">
    <source>
        <dbReference type="ARBA" id="ARBA00022741"/>
    </source>
</evidence>
<keyword evidence="7 10" id="KW-0733">Signal recognition particle</keyword>
<dbReference type="InterPro" id="IPR003593">
    <property type="entry name" value="AAA+_ATPase"/>
</dbReference>
<dbReference type="InterPro" id="IPR042101">
    <property type="entry name" value="SRP54_N_sf"/>
</dbReference>
<keyword evidence="6 10" id="KW-0342">GTP-binding</keyword>
<keyword evidence="5 10" id="KW-0694">RNA-binding</keyword>
<accession>A0A060PSG0</accession>
<comment type="function">
    <text evidence="10">Involved in targeting and insertion of nascent membrane proteins into the cytoplasmic membrane. Binds to the hydrophobic signal sequence of the ribosome-nascent chain (RNC) as it emerges from the ribosomes. The SRP-RNC complex is then targeted to the cytoplasmic membrane where it interacts with the SRP receptor FtsY.</text>
</comment>
<proteinExistence type="inferred from homology"/>
<evidence type="ECO:0000256" key="8">
    <source>
        <dbReference type="ARBA" id="ARBA00023274"/>
    </source>
</evidence>
<dbReference type="NCBIfam" id="TIGR00959">
    <property type="entry name" value="ffh"/>
    <property type="match status" value="1"/>
</dbReference>
<feature type="binding site" evidence="10">
    <location>
        <begin position="240"/>
        <end position="243"/>
    </location>
    <ligand>
        <name>GTP</name>
        <dbReference type="ChEBI" id="CHEBI:37565"/>
    </ligand>
</feature>
<dbReference type="Gene3D" id="1.10.260.30">
    <property type="entry name" value="Signal recognition particle, SRP54 subunit, M-domain"/>
    <property type="match status" value="1"/>
</dbReference>
<dbReference type="InterPro" id="IPR036225">
    <property type="entry name" value="SRP/SRP_N"/>
</dbReference>
<dbReference type="GO" id="GO:0003924">
    <property type="term" value="F:GTPase activity"/>
    <property type="evidence" value="ECO:0007669"/>
    <property type="project" value="UniProtKB-UniRule"/>
</dbReference>
<dbReference type="EC" id="3.6.5.4" evidence="10"/>
<dbReference type="PANTHER" id="PTHR11564">
    <property type="entry name" value="SIGNAL RECOGNITION PARTICLE 54K PROTEIN SRP54"/>
    <property type="match status" value="1"/>
</dbReference>
<dbReference type="InterPro" id="IPR036891">
    <property type="entry name" value="Signal_recog_part_SRP54_M_sf"/>
</dbReference>
<protein>
    <recommendedName>
        <fullName evidence="10">Signal recognition particle protein</fullName>
        <ecNumber evidence="10">3.6.5.4</ecNumber>
    </recommendedName>
    <alternativeName>
        <fullName evidence="10">Fifty-four homolog</fullName>
    </alternativeName>
</protein>
<organism evidence="12 13">
    <name type="scientific">Helicobacter pylori NY40</name>
    <dbReference type="NCBI Taxonomy" id="1426844"/>
    <lineage>
        <taxon>Bacteria</taxon>
        <taxon>Pseudomonadati</taxon>
        <taxon>Campylobacterota</taxon>
        <taxon>Epsilonproteobacteria</taxon>
        <taxon>Campylobacterales</taxon>
        <taxon>Helicobacteraceae</taxon>
        <taxon>Helicobacter</taxon>
    </lineage>
</organism>
<dbReference type="CDD" id="cd18539">
    <property type="entry name" value="SRP_G"/>
    <property type="match status" value="1"/>
</dbReference>
<dbReference type="AlphaFoldDB" id="A0A060PSG0"/>
<keyword evidence="8 10" id="KW-0687">Ribonucleoprotein</keyword>
<dbReference type="SMART" id="SM00382">
    <property type="entry name" value="AAA"/>
    <property type="match status" value="1"/>
</dbReference>
<evidence type="ECO:0000256" key="9">
    <source>
        <dbReference type="ARBA" id="ARBA00048027"/>
    </source>
</evidence>
<evidence type="ECO:0000313" key="13">
    <source>
        <dbReference type="Proteomes" id="UP000031662"/>
    </source>
</evidence>
<dbReference type="Pfam" id="PF02881">
    <property type="entry name" value="SRP54_N"/>
    <property type="match status" value="1"/>
</dbReference>
<dbReference type="HOGENOM" id="CLU_009301_6_0_7"/>
<comment type="subcellular location">
    <subcellularLocation>
        <location evidence="10">Cytoplasm</location>
    </subcellularLocation>
    <text evidence="10">The SRP-RNC complex is targeted to the cytoplasmic membrane.</text>
</comment>
<evidence type="ECO:0000256" key="7">
    <source>
        <dbReference type="ARBA" id="ARBA00023135"/>
    </source>
</evidence>
<dbReference type="Gene3D" id="1.20.120.140">
    <property type="entry name" value="Signal recognition particle SRP54, nucleotide-binding domain"/>
    <property type="match status" value="1"/>
</dbReference>
<dbReference type="PROSITE" id="PS00300">
    <property type="entry name" value="SRP54"/>
    <property type="match status" value="1"/>
</dbReference>
<dbReference type="GO" id="GO:0048500">
    <property type="term" value="C:signal recognition particle"/>
    <property type="evidence" value="ECO:0007669"/>
    <property type="project" value="UniProtKB-UniRule"/>
</dbReference>
<dbReference type="GO" id="GO:0006614">
    <property type="term" value="P:SRP-dependent cotranslational protein targeting to membrane"/>
    <property type="evidence" value="ECO:0007669"/>
    <property type="project" value="InterPro"/>
</dbReference>
<feature type="binding site" evidence="10">
    <location>
        <begin position="101"/>
        <end position="108"/>
    </location>
    <ligand>
        <name>GTP</name>
        <dbReference type="ChEBI" id="CHEBI:37565"/>
    </ligand>
</feature>
<dbReference type="SUPFAM" id="SSF52540">
    <property type="entry name" value="P-loop containing nucleoside triphosphate hydrolases"/>
    <property type="match status" value="1"/>
</dbReference>
<gene>
    <name evidence="10" type="primary">ffh</name>
    <name evidence="12" type="ORF">NY40_0132</name>
</gene>
<dbReference type="InterPro" id="IPR027417">
    <property type="entry name" value="P-loop_NTPase"/>
</dbReference>
<keyword evidence="4 10" id="KW-0378">Hydrolase</keyword>
<dbReference type="Gene3D" id="3.40.50.300">
    <property type="entry name" value="P-loop containing nucleotide triphosphate hydrolases"/>
    <property type="match status" value="1"/>
</dbReference>
<comment type="domain">
    <text evidence="10">Composed of three domains: the N-terminal N domain, which is responsible for interactions with the ribosome, the central G domain, which binds GTP, and the C-terminal M domain, which binds the RNA and the signal sequence of the RNC.</text>
</comment>
<evidence type="ECO:0000313" key="12">
    <source>
        <dbReference type="EMBL" id="BAO97163.1"/>
    </source>
</evidence>